<dbReference type="EC" id="3.4.21.53" evidence="2"/>
<keyword evidence="3" id="KW-1185">Reference proteome</keyword>
<dbReference type="Gene3D" id="3.40.50.300">
    <property type="entry name" value="P-loop containing nucleotide triphosphate hydrolases"/>
    <property type="match status" value="1"/>
</dbReference>
<dbReference type="RefSeq" id="WP_018067859.1">
    <property type="nucleotide sequence ID" value="NZ_AQWH01000064.1"/>
</dbReference>
<dbReference type="InterPro" id="IPR027417">
    <property type="entry name" value="P-loop_NTPase"/>
</dbReference>
<dbReference type="GO" id="GO:0016887">
    <property type="term" value="F:ATP hydrolysis activity"/>
    <property type="evidence" value="ECO:0007669"/>
    <property type="project" value="InterPro"/>
</dbReference>
<dbReference type="InterPro" id="IPR027065">
    <property type="entry name" value="Lon_Prtase"/>
</dbReference>
<dbReference type="PANTHER" id="PTHR43718:SF2">
    <property type="entry name" value="LON PROTEASE HOMOLOG, MITOCHONDRIAL"/>
    <property type="match status" value="1"/>
</dbReference>
<name>A0A1U9Z474_9HYPH</name>
<evidence type="ECO:0000313" key="2">
    <source>
        <dbReference type="EMBL" id="AQZ52430.1"/>
    </source>
</evidence>
<dbReference type="GO" id="GO:0004252">
    <property type="term" value="F:serine-type endopeptidase activity"/>
    <property type="evidence" value="ECO:0007669"/>
    <property type="project" value="UniProtKB-EC"/>
</dbReference>
<dbReference type="GO" id="GO:0006515">
    <property type="term" value="P:protein quality control for misfolded or incompletely synthesized proteins"/>
    <property type="evidence" value="ECO:0007669"/>
    <property type="project" value="TreeGrafter"/>
</dbReference>
<keyword evidence="2" id="KW-0645">Protease</keyword>
<keyword evidence="2" id="KW-0378">Hydrolase</keyword>
<sequence length="357" mass="40697">MTRIPFVEARFFEPLNTIEVTRRFEEHLRKLREAKLSPEEQAKEDWQRAAETVTREDDARIRRRVNRLEQNRHRASGFSHLKTDDRQQIEMLSGGVELRRIETETQADEIASALHTEMPWMAPATEHVWHAMRTQVRRGDPGFRLPPMLLVGPPGIGKSTWARRVSAALDVPLRTIDATVEQSSFSVGGVQRGWSSAHAGKPAATIIRHLVANPIVVLDEIEKATSVISSRGERHSLADSLLPLLEPETSRRWECPFYQLRFDMRWIGWILTANSLDGVSEPLLSRLVTINLTELDTPALTAFARQEGRRRGLSENSIEIITEVIERVAGRQPALSLRSVIRMLERADRLENQPMLH</sequence>
<accession>A0A1U9Z474</accession>
<dbReference type="AlphaFoldDB" id="A0A1U9Z474"/>
<evidence type="ECO:0000259" key="1">
    <source>
        <dbReference type="SMART" id="SM00382"/>
    </source>
</evidence>
<dbReference type="GO" id="GO:0004176">
    <property type="term" value="F:ATP-dependent peptidase activity"/>
    <property type="evidence" value="ECO:0007669"/>
    <property type="project" value="InterPro"/>
</dbReference>
<dbReference type="InterPro" id="IPR003959">
    <property type="entry name" value="ATPase_AAA_core"/>
</dbReference>
<dbReference type="InterPro" id="IPR003593">
    <property type="entry name" value="AAA+_ATPase"/>
</dbReference>
<dbReference type="EMBL" id="CP020330">
    <property type="protein sequence ID" value="AQZ52430.1"/>
    <property type="molecule type" value="Genomic_DNA"/>
</dbReference>
<protein>
    <submittedName>
        <fullName evidence="2">Lon protease</fullName>
        <ecNumber evidence="2">3.4.21.53</ecNumber>
    </submittedName>
</protein>
<dbReference type="SUPFAM" id="SSF52540">
    <property type="entry name" value="P-loop containing nucleoside triphosphate hydrolases"/>
    <property type="match status" value="1"/>
</dbReference>
<dbReference type="STRING" id="1122214.Mame_03115"/>
<feature type="domain" description="AAA+ ATPase" evidence="1">
    <location>
        <begin position="144"/>
        <end position="294"/>
    </location>
</feature>
<dbReference type="PANTHER" id="PTHR43718">
    <property type="entry name" value="LON PROTEASE"/>
    <property type="match status" value="1"/>
</dbReference>
<dbReference type="GO" id="GO:0005524">
    <property type="term" value="F:ATP binding"/>
    <property type="evidence" value="ECO:0007669"/>
    <property type="project" value="InterPro"/>
</dbReference>
<gene>
    <name evidence="2" type="primary">lon_2</name>
    <name evidence="2" type="ORF">Mame_03115</name>
</gene>
<dbReference type="KEGG" id="mmed:Mame_03115"/>
<organism evidence="2 3">
    <name type="scientific">Martelella mediterranea DSM 17316</name>
    <dbReference type="NCBI Taxonomy" id="1122214"/>
    <lineage>
        <taxon>Bacteria</taxon>
        <taxon>Pseudomonadati</taxon>
        <taxon>Pseudomonadota</taxon>
        <taxon>Alphaproteobacteria</taxon>
        <taxon>Hyphomicrobiales</taxon>
        <taxon>Aurantimonadaceae</taxon>
        <taxon>Martelella</taxon>
    </lineage>
</organism>
<evidence type="ECO:0000313" key="3">
    <source>
        <dbReference type="Proteomes" id="UP000191135"/>
    </source>
</evidence>
<dbReference type="OrthoDB" id="5297432at2"/>
<dbReference type="Pfam" id="PF00004">
    <property type="entry name" value="AAA"/>
    <property type="match status" value="1"/>
</dbReference>
<dbReference type="SMART" id="SM00382">
    <property type="entry name" value="AAA"/>
    <property type="match status" value="1"/>
</dbReference>
<proteinExistence type="predicted"/>
<dbReference type="Proteomes" id="UP000191135">
    <property type="component" value="Chromosome"/>
</dbReference>
<reference evidence="2 3" key="1">
    <citation type="submission" date="2017-03" db="EMBL/GenBank/DDBJ databases">
        <title>Foreign affairs: Plasmid Transfer between Roseobacters and Rhizobia.</title>
        <authorList>
            <person name="Bartling P."/>
            <person name="Bunk B."/>
            <person name="Overmann J."/>
            <person name="Brinkmann H."/>
            <person name="Petersen J."/>
        </authorList>
    </citation>
    <scope>NUCLEOTIDE SEQUENCE [LARGE SCALE GENOMIC DNA]</scope>
    <source>
        <strain evidence="2 3">MACL11</strain>
    </source>
</reference>